<protein>
    <submittedName>
        <fullName evidence="7">MFS family permease</fullName>
    </submittedName>
</protein>
<evidence type="ECO:0000313" key="8">
    <source>
        <dbReference type="Proteomes" id="UP000573327"/>
    </source>
</evidence>
<feature type="transmembrane region" description="Helical" evidence="6">
    <location>
        <begin position="356"/>
        <end position="374"/>
    </location>
</feature>
<feature type="transmembrane region" description="Helical" evidence="6">
    <location>
        <begin position="208"/>
        <end position="232"/>
    </location>
</feature>
<evidence type="ECO:0000256" key="1">
    <source>
        <dbReference type="ARBA" id="ARBA00004651"/>
    </source>
</evidence>
<dbReference type="GO" id="GO:0022857">
    <property type="term" value="F:transmembrane transporter activity"/>
    <property type="evidence" value="ECO:0007669"/>
    <property type="project" value="InterPro"/>
</dbReference>
<gene>
    <name evidence="7" type="ORF">F4556_002313</name>
</gene>
<sequence length="395" mass="40416">MFLAHVISMSGTVVANFALTVLVYQKTGSPLLASLVFTLILAPFLLAGTLLSALVDRFPPRRLLVVCNVLSALLAGAMALPGTPSAAVLVLAFVLGLVEPVFSGARAATLPDVLPGPVYVPGRSLMRLVSQGAQMGGFALSGVLLTVASPSAILLGNAVSFLVSAVLLQFGTRERTVESVKDAPRPALLKDSLGGLGAVMKVRPLRRVLLLGWAVPMLGVAPEALAVPYAGILGAGSVGAGLLLTANPIGTVLGELLSNWRLSAATQVRVIAPAAALVFLPLVFFLFSPGVALTAVLLVVSGLGSSFHLGQDRVLLEVAPEHLRARALSIQTAGLMFWQGLGFAAAGAAAEFVSPTVVIPVTAGLGLLAVLLLADRAKSRATAETAESQTAEGVH</sequence>
<proteinExistence type="predicted"/>
<dbReference type="InterPro" id="IPR036259">
    <property type="entry name" value="MFS_trans_sf"/>
</dbReference>
<dbReference type="Proteomes" id="UP000573327">
    <property type="component" value="Unassembled WGS sequence"/>
</dbReference>
<dbReference type="SUPFAM" id="SSF103473">
    <property type="entry name" value="MFS general substrate transporter"/>
    <property type="match status" value="1"/>
</dbReference>
<evidence type="ECO:0000256" key="5">
    <source>
        <dbReference type="ARBA" id="ARBA00023136"/>
    </source>
</evidence>
<dbReference type="AlphaFoldDB" id="A0A7W7SBG3"/>
<reference evidence="7 8" key="1">
    <citation type="submission" date="2020-08" db="EMBL/GenBank/DDBJ databases">
        <title>Sequencing the genomes of 1000 actinobacteria strains.</title>
        <authorList>
            <person name="Klenk H.-P."/>
        </authorList>
    </citation>
    <scope>NUCLEOTIDE SEQUENCE [LARGE SCALE GENOMIC DNA]</scope>
    <source>
        <strain evidence="7 8">DSM 44786</strain>
    </source>
</reference>
<keyword evidence="3 6" id="KW-0812">Transmembrane</keyword>
<name>A0A7W7SBG3_9ACTN</name>
<dbReference type="PANTHER" id="PTHR23513:SF11">
    <property type="entry name" value="STAPHYLOFERRIN A TRANSPORTER"/>
    <property type="match status" value="1"/>
</dbReference>
<evidence type="ECO:0000256" key="3">
    <source>
        <dbReference type="ARBA" id="ARBA00022692"/>
    </source>
</evidence>
<evidence type="ECO:0000256" key="2">
    <source>
        <dbReference type="ARBA" id="ARBA00022475"/>
    </source>
</evidence>
<feature type="transmembrane region" description="Helical" evidence="6">
    <location>
        <begin position="63"/>
        <end position="80"/>
    </location>
</feature>
<dbReference type="CDD" id="cd06173">
    <property type="entry name" value="MFS_MefA_like"/>
    <property type="match status" value="1"/>
</dbReference>
<dbReference type="InterPro" id="IPR011701">
    <property type="entry name" value="MFS"/>
</dbReference>
<feature type="transmembrane region" description="Helical" evidence="6">
    <location>
        <begin position="238"/>
        <end position="258"/>
    </location>
</feature>
<keyword evidence="4 6" id="KW-1133">Transmembrane helix</keyword>
<keyword evidence="8" id="KW-1185">Reference proteome</keyword>
<accession>A0A7W7SBG3</accession>
<dbReference type="EMBL" id="JACHJR010000001">
    <property type="protein sequence ID" value="MBB4946778.1"/>
    <property type="molecule type" value="Genomic_DNA"/>
</dbReference>
<feature type="transmembrane region" description="Helical" evidence="6">
    <location>
        <begin position="7"/>
        <end position="25"/>
    </location>
</feature>
<keyword evidence="5 6" id="KW-0472">Membrane</keyword>
<feature type="transmembrane region" description="Helical" evidence="6">
    <location>
        <begin position="31"/>
        <end position="51"/>
    </location>
</feature>
<comment type="subcellular location">
    <subcellularLocation>
        <location evidence="1">Cell membrane</location>
        <topology evidence="1">Multi-pass membrane protein</topology>
    </subcellularLocation>
</comment>
<comment type="caution">
    <text evidence="7">The sequence shown here is derived from an EMBL/GenBank/DDBJ whole genome shotgun (WGS) entry which is preliminary data.</text>
</comment>
<keyword evidence="2" id="KW-1003">Cell membrane</keyword>
<dbReference type="GO" id="GO:0005886">
    <property type="term" value="C:plasma membrane"/>
    <property type="evidence" value="ECO:0007669"/>
    <property type="project" value="UniProtKB-SubCell"/>
</dbReference>
<evidence type="ECO:0000256" key="6">
    <source>
        <dbReference type="SAM" id="Phobius"/>
    </source>
</evidence>
<dbReference type="Gene3D" id="1.20.1250.20">
    <property type="entry name" value="MFS general substrate transporter like domains"/>
    <property type="match status" value="1"/>
</dbReference>
<dbReference type="Pfam" id="PF07690">
    <property type="entry name" value="MFS_1"/>
    <property type="match status" value="1"/>
</dbReference>
<evidence type="ECO:0000313" key="7">
    <source>
        <dbReference type="EMBL" id="MBB4946778.1"/>
    </source>
</evidence>
<feature type="transmembrane region" description="Helical" evidence="6">
    <location>
        <begin position="151"/>
        <end position="171"/>
    </location>
</feature>
<organism evidence="7 8">
    <name type="scientific">Kitasatospora gansuensis</name>
    <dbReference type="NCBI Taxonomy" id="258050"/>
    <lineage>
        <taxon>Bacteria</taxon>
        <taxon>Bacillati</taxon>
        <taxon>Actinomycetota</taxon>
        <taxon>Actinomycetes</taxon>
        <taxon>Kitasatosporales</taxon>
        <taxon>Streptomycetaceae</taxon>
        <taxon>Kitasatospora</taxon>
    </lineage>
</organism>
<dbReference type="PANTHER" id="PTHR23513">
    <property type="entry name" value="INTEGRAL MEMBRANE EFFLUX PROTEIN-RELATED"/>
    <property type="match status" value="1"/>
</dbReference>
<evidence type="ECO:0000256" key="4">
    <source>
        <dbReference type="ARBA" id="ARBA00022989"/>
    </source>
</evidence>